<evidence type="ECO:0000259" key="1">
    <source>
        <dbReference type="Pfam" id="PF01272"/>
    </source>
</evidence>
<dbReference type="InterPro" id="IPR036953">
    <property type="entry name" value="GreA/GreB_C_sf"/>
</dbReference>
<dbReference type="EMBL" id="FCOB02000053">
    <property type="protein sequence ID" value="SAL02854.1"/>
    <property type="molecule type" value="Genomic_DNA"/>
</dbReference>
<dbReference type="Pfam" id="PF01272">
    <property type="entry name" value="GreA_GreB"/>
    <property type="match status" value="1"/>
</dbReference>
<keyword evidence="2" id="KW-0251">Elongation factor</keyword>
<dbReference type="GO" id="GO:0032784">
    <property type="term" value="P:regulation of DNA-templated transcription elongation"/>
    <property type="evidence" value="ECO:0007669"/>
    <property type="project" value="InterPro"/>
</dbReference>
<gene>
    <name evidence="2" type="ORF">AWB83_06670</name>
</gene>
<evidence type="ECO:0000313" key="2">
    <source>
        <dbReference type="EMBL" id="SAL02854.1"/>
    </source>
</evidence>
<dbReference type="InterPro" id="IPR001437">
    <property type="entry name" value="Tscrpt_elong_fac_GreA/B_C"/>
</dbReference>
<evidence type="ECO:0000313" key="3">
    <source>
        <dbReference type="Proteomes" id="UP000054978"/>
    </source>
</evidence>
<dbReference type="GO" id="GO:0003677">
    <property type="term" value="F:DNA binding"/>
    <property type="evidence" value="ECO:0007669"/>
    <property type="project" value="InterPro"/>
</dbReference>
<name>A0A158E7S8_9BURK</name>
<dbReference type="AlphaFoldDB" id="A0A158E7S8"/>
<keyword evidence="2" id="KW-0648">Protein biosynthesis</keyword>
<sequence length="148" mass="16417">MSKIQAVQSTTERGRADDPRILSESDIVRLKRCTCMPASSASQRELLEELEAKATFVDPAEIPPDVVTMNTTFECVSGDGVEVHEWTLAYPDEADYREGRISVLSATGMGLLGARCGQTVTIRAPNDVTIQYLIRRILFQPESRHFGK</sequence>
<protein>
    <submittedName>
        <fullName evidence="2">Transcription elongation factor</fullName>
    </submittedName>
</protein>
<dbReference type="SUPFAM" id="SSF54534">
    <property type="entry name" value="FKBP-like"/>
    <property type="match status" value="1"/>
</dbReference>
<feature type="domain" description="Transcription elongation factor GreA/GreB C-terminal" evidence="1">
    <location>
        <begin position="63"/>
        <end position="135"/>
    </location>
</feature>
<dbReference type="STRING" id="1777144.AWB83_06670"/>
<dbReference type="GO" id="GO:0003746">
    <property type="term" value="F:translation elongation factor activity"/>
    <property type="evidence" value="ECO:0007669"/>
    <property type="project" value="UniProtKB-KW"/>
</dbReference>
<dbReference type="Proteomes" id="UP000054978">
    <property type="component" value="Unassembled WGS sequence"/>
</dbReference>
<keyword evidence="3" id="KW-1185">Reference proteome</keyword>
<comment type="caution">
    <text evidence="2">The sequence shown here is derived from an EMBL/GenBank/DDBJ whole genome shotgun (WGS) entry which is preliminary data.</text>
</comment>
<dbReference type="OrthoDB" id="192847at2"/>
<proteinExistence type="predicted"/>
<accession>A0A158E7S8</accession>
<organism evidence="2 3">
    <name type="scientific">Caballeronia ptereochthonis</name>
    <dbReference type="NCBI Taxonomy" id="1777144"/>
    <lineage>
        <taxon>Bacteria</taxon>
        <taxon>Pseudomonadati</taxon>
        <taxon>Pseudomonadota</taxon>
        <taxon>Betaproteobacteria</taxon>
        <taxon>Burkholderiales</taxon>
        <taxon>Burkholderiaceae</taxon>
        <taxon>Caballeronia</taxon>
    </lineage>
</organism>
<dbReference type="Gene3D" id="3.10.50.30">
    <property type="entry name" value="Transcription elongation factor, GreA/GreB, C-terminal domain"/>
    <property type="match status" value="1"/>
</dbReference>
<reference evidence="2" key="1">
    <citation type="submission" date="2016-01" db="EMBL/GenBank/DDBJ databases">
        <authorList>
            <person name="Peeters C."/>
        </authorList>
    </citation>
    <scope>NUCLEOTIDE SEQUENCE [LARGE SCALE GENOMIC DNA]</scope>
    <source>
        <strain evidence="2">LMG 29326</strain>
    </source>
</reference>